<proteinExistence type="predicted"/>
<evidence type="ECO:0000313" key="3">
    <source>
        <dbReference type="Proteomes" id="UP000014461"/>
    </source>
</evidence>
<organism evidence="2 3">
    <name type="scientific">Agarivorans albus MKT 106</name>
    <dbReference type="NCBI Taxonomy" id="1331007"/>
    <lineage>
        <taxon>Bacteria</taxon>
        <taxon>Pseudomonadati</taxon>
        <taxon>Pseudomonadota</taxon>
        <taxon>Gammaproteobacteria</taxon>
        <taxon>Alteromonadales</taxon>
        <taxon>Alteromonadaceae</taxon>
        <taxon>Agarivorans</taxon>
    </lineage>
</organism>
<feature type="chain" id="PRO_5004478234" evidence="1">
    <location>
        <begin position="28"/>
        <end position="183"/>
    </location>
</feature>
<keyword evidence="1" id="KW-0732">Signal</keyword>
<name>R9PG32_AGAAL</name>
<dbReference type="OrthoDB" id="5296954at2"/>
<dbReference type="InterPro" id="IPR024409">
    <property type="entry name" value="DUF3833"/>
</dbReference>
<protein>
    <submittedName>
        <fullName evidence="2">Putative lipoprotein</fullName>
    </submittedName>
</protein>
<dbReference type="Proteomes" id="UP000014461">
    <property type="component" value="Unassembled WGS sequence"/>
</dbReference>
<evidence type="ECO:0000256" key="1">
    <source>
        <dbReference type="SAM" id="SignalP"/>
    </source>
</evidence>
<sequence length="183" mass="20403">MQLASSVHRKYLLLISLLAGLWGCSSADVSSYADNQPTLVLEDFFDGQLSAHGIVKNRSGELIRYFNVTIDASWDEQGVGTLDEHFVFDDGEKQQRIWTLVKQDDGSYLASANDVSQPAKMHLAGNALFMDYVLTLQYKGKPLDVVVEDRMYLVNSTTIVNESVMRKFGFKVGSVSLVIQKQS</sequence>
<accession>R9PG32</accession>
<gene>
    <name evidence="2" type="ORF">AALB_0298</name>
</gene>
<dbReference type="STRING" id="1331007.AALB_0298"/>
<comment type="caution">
    <text evidence="2">The sequence shown here is derived from an EMBL/GenBank/DDBJ whole genome shotgun (WGS) entry which is preliminary data.</text>
</comment>
<evidence type="ECO:0000313" key="2">
    <source>
        <dbReference type="EMBL" id="GAD00218.1"/>
    </source>
</evidence>
<keyword evidence="2" id="KW-0449">Lipoprotein</keyword>
<feature type="signal peptide" evidence="1">
    <location>
        <begin position="1"/>
        <end position="27"/>
    </location>
</feature>
<reference evidence="2" key="1">
    <citation type="journal article" date="2013" name="Genome Announc.">
        <title>Draft Genome Sequence of Agarivorans albus Strain MKT 106T, an Agarolytic Marine Bacterium.</title>
        <authorList>
            <person name="Yasuike M."/>
            <person name="Nakamura Y."/>
            <person name="Kai W."/>
            <person name="Fujiwara A."/>
            <person name="Fukui Y."/>
            <person name="Satomi M."/>
            <person name="Sano M."/>
        </authorList>
    </citation>
    <scope>NUCLEOTIDE SEQUENCE [LARGE SCALE GENOMIC DNA]</scope>
</reference>
<dbReference type="EMBL" id="BARX01000001">
    <property type="protein sequence ID" value="GAD00218.1"/>
    <property type="molecule type" value="Genomic_DNA"/>
</dbReference>
<keyword evidence="3" id="KW-1185">Reference proteome</keyword>
<dbReference type="RefSeq" id="WP_016399986.1">
    <property type="nucleotide sequence ID" value="NZ_BARX01000001.1"/>
</dbReference>
<dbReference type="AlphaFoldDB" id="R9PG32"/>
<dbReference type="Pfam" id="PF12915">
    <property type="entry name" value="DUF3833"/>
    <property type="match status" value="1"/>
</dbReference>